<evidence type="ECO:0000256" key="10">
    <source>
        <dbReference type="ARBA" id="ARBA00023186"/>
    </source>
</evidence>
<evidence type="ECO:0000313" key="21">
    <source>
        <dbReference type="Proteomes" id="UP001344251"/>
    </source>
</evidence>
<evidence type="ECO:0000256" key="4">
    <source>
        <dbReference type="ARBA" id="ARBA00022448"/>
    </source>
</evidence>
<evidence type="ECO:0000256" key="15">
    <source>
        <dbReference type="ARBA" id="ARBA00033342"/>
    </source>
</evidence>
<accession>A0ABZ1FL22</accession>
<feature type="transmembrane region" description="Helical" evidence="18">
    <location>
        <begin position="148"/>
        <end position="166"/>
    </location>
</feature>
<evidence type="ECO:0000256" key="12">
    <source>
        <dbReference type="ARBA" id="ARBA00026028"/>
    </source>
</evidence>
<organism evidence="20 21">
    <name type="scientific">Streptomyces decoyicus</name>
    <dbReference type="NCBI Taxonomy" id="249567"/>
    <lineage>
        <taxon>Bacteria</taxon>
        <taxon>Bacillati</taxon>
        <taxon>Actinomycetota</taxon>
        <taxon>Actinomycetes</taxon>
        <taxon>Kitasatosporales</taxon>
        <taxon>Streptomycetaceae</taxon>
        <taxon>Streptomyces</taxon>
    </lineage>
</organism>
<evidence type="ECO:0000256" key="5">
    <source>
        <dbReference type="ARBA" id="ARBA00022475"/>
    </source>
</evidence>
<dbReference type="Proteomes" id="UP001344251">
    <property type="component" value="Chromosome"/>
</dbReference>
<keyword evidence="8 18" id="KW-1133">Transmembrane helix</keyword>
<keyword evidence="6 16" id="KW-0812">Transmembrane</keyword>
<feature type="compositionally biased region" description="Low complexity" evidence="17">
    <location>
        <begin position="334"/>
        <end position="347"/>
    </location>
</feature>
<feature type="domain" description="Membrane insertase YidC/Oxa/ALB C-terminal" evidence="19">
    <location>
        <begin position="29"/>
        <end position="233"/>
    </location>
</feature>
<comment type="subunit">
    <text evidence="12">Interacts with the Sec translocase complex via SecD. Specifically interacts with transmembrane segments of nascent integral membrane proteins during membrane integration.</text>
</comment>
<dbReference type="Pfam" id="PF02096">
    <property type="entry name" value="60KD_IMP"/>
    <property type="match status" value="1"/>
</dbReference>
<keyword evidence="7" id="KW-0653">Protein transport</keyword>
<dbReference type="CDD" id="cd20070">
    <property type="entry name" value="5TM_YidC_Alb3"/>
    <property type="match status" value="1"/>
</dbReference>
<evidence type="ECO:0000256" key="13">
    <source>
        <dbReference type="ARBA" id="ARBA00031538"/>
    </source>
</evidence>
<evidence type="ECO:0000256" key="6">
    <source>
        <dbReference type="ARBA" id="ARBA00022692"/>
    </source>
</evidence>
<comment type="function">
    <text evidence="11">Required for the insertion and/or proper folding and/or complex formation of integral membrane proteins into the membrane. Involved in integration of membrane proteins that insert both dependently and independently of the Sec translocase complex, as well as at least some lipoproteins. Aids folding of multispanning membrane proteins.</text>
</comment>
<protein>
    <recommendedName>
        <fullName evidence="3">Membrane protein insertase YidC</fullName>
    </recommendedName>
    <alternativeName>
        <fullName evidence="15">Foldase YidC</fullName>
    </alternativeName>
    <alternativeName>
        <fullName evidence="14">Membrane integrase YidC</fullName>
    </alternativeName>
    <alternativeName>
        <fullName evidence="13">Membrane protein YidC</fullName>
    </alternativeName>
</protein>
<dbReference type="RefSeq" id="WP_326620689.1">
    <property type="nucleotide sequence ID" value="NZ_CP109106.1"/>
</dbReference>
<feature type="transmembrane region" description="Helical" evidence="18">
    <location>
        <begin position="199"/>
        <end position="220"/>
    </location>
</feature>
<evidence type="ECO:0000256" key="16">
    <source>
        <dbReference type="RuleBase" id="RU003945"/>
    </source>
</evidence>
<evidence type="ECO:0000256" key="1">
    <source>
        <dbReference type="ARBA" id="ARBA00004651"/>
    </source>
</evidence>
<dbReference type="EMBL" id="CP109106">
    <property type="protein sequence ID" value="WSB71109.1"/>
    <property type="molecule type" value="Genomic_DNA"/>
</dbReference>
<dbReference type="PANTHER" id="PTHR12428">
    <property type="entry name" value="OXA1"/>
    <property type="match status" value="1"/>
</dbReference>
<keyword evidence="9 18" id="KW-0472">Membrane</keyword>
<evidence type="ECO:0000256" key="7">
    <source>
        <dbReference type="ARBA" id="ARBA00022927"/>
    </source>
</evidence>
<keyword evidence="21" id="KW-1185">Reference proteome</keyword>
<gene>
    <name evidence="20" type="ORF">OG863_25920</name>
</gene>
<sequence length="364" mass="36343">MSMFGFLGDALAHGAEALAPLFGPAAMAATIVLCTLGVRAALHPLARAAARGEKARSALAPQLAALQRTHKGNPERLQKATSELYAETGSSPLAGCLPTLLQLPVFFVMYHLFSTGGGGLLDHTLLGAPLGGHWSEALADGGVFGPHGLVYLALFVVIAVVATWNFRRARATMAKTPQPAAGGSAAVPGMASMAKVMPLLSFGTLITVAVVPLAAGLYMVTTTAWTACERALLHRDRGSEDRDAATAAASATGKPAPAGGKGRASASPAKGKPARAGKTAEAGAARTASSGAQVPVPADGASGAGAPRQGPAPQRAGGKGAPKSRAARQRAARARANSRAAARPADGAEPHGGGASGEIVTTAQ</sequence>
<evidence type="ECO:0000256" key="18">
    <source>
        <dbReference type="SAM" id="Phobius"/>
    </source>
</evidence>
<evidence type="ECO:0000256" key="9">
    <source>
        <dbReference type="ARBA" id="ARBA00023136"/>
    </source>
</evidence>
<dbReference type="InterPro" id="IPR001708">
    <property type="entry name" value="YidC/ALB3/OXA1/COX18"/>
</dbReference>
<dbReference type="PANTHER" id="PTHR12428:SF65">
    <property type="entry name" value="CYTOCHROME C OXIDASE ASSEMBLY PROTEIN COX18, MITOCHONDRIAL"/>
    <property type="match status" value="1"/>
</dbReference>
<dbReference type="NCBIfam" id="TIGR03592">
    <property type="entry name" value="yidC_oxa1_cterm"/>
    <property type="match status" value="1"/>
</dbReference>
<proteinExistence type="inferred from homology"/>
<dbReference type="InterPro" id="IPR028055">
    <property type="entry name" value="YidC/Oxa/ALB_C"/>
</dbReference>
<comment type="similarity">
    <text evidence="2">Belongs to the OXA1/ALB3/YidC family. Type 1 subfamily.</text>
</comment>
<evidence type="ECO:0000256" key="2">
    <source>
        <dbReference type="ARBA" id="ARBA00010527"/>
    </source>
</evidence>
<evidence type="ECO:0000259" key="19">
    <source>
        <dbReference type="Pfam" id="PF02096"/>
    </source>
</evidence>
<feature type="transmembrane region" description="Helical" evidence="18">
    <location>
        <begin position="27"/>
        <end position="46"/>
    </location>
</feature>
<evidence type="ECO:0000256" key="3">
    <source>
        <dbReference type="ARBA" id="ARBA00015325"/>
    </source>
</evidence>
<keyword evidence="10" id="KW-0143">Chaperone</keyword>
<comment type="subcellular location">
    <subcellularLocation>
        <location evidence="1">Cell membrane</location>
        <topology evidence="1">Multi-pass membrane protein</topology>
    </subcellularLocation>
    <subcellularLocation>
        <location evidence="16">Membrane</location>
        <topology evidence="16">Multi-pass membrane protein</topology>
    </subcellularLocation>
</comment>
<evidence type="ECO:0000256" key="8">
    <source>
        <dbReference type="ARBA" id="ARBA00022989"/>
    </source>
</evidence>
<evidence type="ECO:0000313" key="20">
    <source>
        <dbReference type="EMBL" id="WSB71109.1"/>
    </source>
</evidence>
<keyword evidence="4" id="KW-0813">Transport</keyword>
<feature type="region of interest" description="Disordered" evidence="17">
    <location>
        <begin position="236"/>
        <end position="364"/>
    </location>
</feature>
<evidence type="ECO:0000256" key="14">
    <source>
        <dbReference type="ARBA" id="ARBA00033245"/>
    </source>
</evidence>
<dbReference type="InterPro" id="IPR047196">
    <property type="entry name" value="YidC_ALB_C"/>
</dbReference>
<evidence type="ECO:0000256" key="11">
    <source>
        <dbReference type="ARBA" id="ARBA00025034"/>
    </source>
</evidence>
<keyword evidence="5" id="KW-1003">Cell membrane</keyword>
<reference evidence="20 21" key="1">
    <citation type="submission" date="2022-10" db="EMBL/GenBank/DDBJ databases">
        <title>The complete genomes of actinobacterial strains from the NBC collection.</title>
        <authorList>
            <person name="Joergensen T.S."/>
            <person name="Alvarez Arevalo M."/>
            <person name="Sterndorff E.B."/>
            <person name="Faurdal D."/>
            <person name="Vuksanovic O."/>
            <person name="Mourched A.-S."/>
            <person name="Charusanti P."/>
            <person name="Shaw S."/>
            <person name="Blin K."/>
            <person name="Weber T."/>
        </authorList>
    </citation>
    <scope>NUCLEOTIDE SEQUENCE [LARGE SCALE GENOMIC DNA]</scope>
    <source>
        <strain evidence="20 21">NBC 01774</strain>
    </source>
</reference>
<feature type="transmembrane region" description="Helical" evidence="18">
    <location>
        <begin position="93"/>
        <end position="113"/>
    </location>
</feature>
<evidence type="ECO:0000256" key="17">
    <source>
        <dbReference type="SAM" id="MobiDB-lite"/>
    </source>
</evidence>
<feature type="compositionally biased region" description="Low complexity" evidence="17">
    <location>
        <begin position="245"/>
        <end position="292"/>
    </location>
</feature>
<name>A0ABZ1FL22_9ACTN</name>